<evidence type="ECO:0000256" key="2">
    <source>
        <dbReference type="ARBA" id="ARBA00022692"/>
    </source>
</evidence>
<name>A0A9N9RS31_9DIPT</name>
<feature type="transmembrane region" description="Helical" evidence="5">
    <location>
        <begin position="373"/>
        <end position="393"/>
    </location>
</feature>
<dbReference type="OrthoDB" id="1684102at2759"/>
<evidence type="ECO:0000256" key="5">
    <source>
        <dbReference type="SAM" id="Phobius"/>
    </source>
</evidence>
<keyword evidence="3 5" id="KW-1133">Transmembrane helix</keyword>
<comment type="subcellular location">
    <subcellularLocation>
        <location evidence="1">Membrane</location>
        <topology evidence="1">Multi-pass membrane protein</topology>
    </subcellularLocation>
</comment>
<feature type="transmembrane region" description="Helical" evidence="5">
    <location>
        <begin position="414"/>
        <end position="433"/>
    </location>
</feature>
<feature type="transmembrane region" description="Helical" evidence="5">
    <location>
        <begin position="191"/>
        <end position="210"/>
    </location>
</feature>
<dbReference type="AlphaFoldDB" id="A0A9N9RS31"/>
<feature type="transmembrane region" description="Helical" evidence="5">
    <location>
        <begin position="225"/>
        <end position="244"/>
    </location>
</feature>
<dbReference type="PANTHER" id="PTHR22950:SF150">
    <property type="entry name" value="FI17861P1"/>
    <property type="match status" value="1"/>
</dbReference>
<feature type="transmembrane region" description="Helical" evidence="5">
    <location>
        <begin position="163"/>
        <end position="184"/>
    </location>
</feature>
<evidence type="ECO:0000313" key="7">
    <source>
        <dbReference type="EMBL" id="CAG9802231.1"/>
    </source>
</evidence>
<dbReference type="GO" id="GO:0005774">
    <property type="term" value="C:vacuolar membrane"/>
    <property type="evidence" value="ECO:0007669"/>
    <property type="project" value="TreeGrafter"/>
</dbReference>
<feature type="transmembrane region" description="Helical" evidence="5">
    <location>
        <begin position="62"/>
        <end position="84"/>
    </location>
</feature>
<reference evidence="7" key="2">
    <citation type="submission" date="2022-10" db="EMBL/GenBank/DDBJ databases">
        <authorList>
            <consortium name="ENA_rothamsted_submissions"/>
            <consortium name="culmorum"/>
            <person name="King R."/>
        </authorList>
    </citation>
    <scope>NUCLEOTIDE SEQUENCE</scope>
</reference>
<feature type="domain" description="Amino acid transporter transmembrane" evidence="6">
    <location>
        <begin position="32"/>
        <end position="431"/>
    </location>
</feature>
<feature type="transmembrane region" description="Helical" evidence="5">
    <location>
        <begin position="256"/>
        <end position="282"/>
    </location>
</feature>
<evidence type="ECO:0000313" key="8">
    <source>
        <dbReference type="Proteomes" id="UP001153620"/>
    </source>
</evidence>
<evidence type="ECO:0000259" key="6">
    <source>
        <dbReference type="Pfam" id="PF01490"/>
    </source>
</evidence>
<feature type="transmembrane region" description="Helical" evidence="5">
    <location>
        <begin position="346"/>
        <end position="367"/>
    </location>
</feature>
<organism evidence="7 8">
    <name type="scientific">Chironomus riparius</name>
    <dbReference type="NCBI Taxonomy" id="315576"/>
    <lineage>
        <taxon>Eukaryota</taxon>
        <taxon>Metazoa</taxon>
        <taxon>Ecdysozoa</taxon>
        <taxon>Arthropoda</taxon>
        <taxon>Hexapoda</taxon>
        <taxon>Insecta</taxon>
        <taxon>Pterygota</taxon>
        <taxon>Neoptera</taxon>
        <taxon>Endopterygota</taxon>
        <taxon>Diptera</taxon>
        <taxon>Nematocera</taxon>
        <taxon>Chironomoidea</taxon>
        <taxon>Chironomidae</taxon>
        <taxon>Chironominae</taxon>
        <taxon>Chironomus</taxon>
    </lineage>
</organism>
<keyword evidence="4 5" id="KW-0472">Membrane</keyword>
<proteinExistence type="predicted"/>
<evidence type="ECO:0000256" key="1">
    <source>
        <dbReference type="ARBA" id="ARBA00004141"/>
    </source>
</evidence>
<dbReference type="InterPro" id="IPR013057">
    <property type="entry name" value="AA_transpt_TM"/>
</dbReference>
<feature type="transmembrane region" description="Helical" evidence="5">
    <location>
        <begin position="130"/>
        <end position="151"/>
    </location>
</feature>
<gene>
    <name evidence="7" type="ORF">CHIRRI_LOCUS5145</name>
</gene>
<dbReference type="Pfam" id="PF01490">
    <property type="entry name" value="Aa_trans"/>
    <property type="match status" value="1"/>
</dbReference>
<protein>
    <recommendedName>
        <fullName evidence="6">Amino acid transporter transmembrane domain-containing protein</fullName>
    </recommendedName>
</protein>
<dbReference type="Proteomes" id="UP001153620">
    <property type="component" value="Chromosome 2"/>
</dbReference>
<evidence type="ECO:0000256" key="4">
    <source>
        <dbReference type="ARBA" id="ARBA00023136"/>
    </source>
</evidence>
<reference evidence="7" key="1">
    <citation type="submission" date="2022-01" db="EMBL/GenBank/DDBJ databases">
        <authorList>
            <person name="King R."/>
        </authorList>
    </citation>
    <scope>NUCLEOTIDE SEQUENCE</scope>
</reference>
<dbReference type="GO" id="GO:0015179">
    <property type="term" value="F:L-amino acid transmembrane transporter activity"/>
    <property type="evidence" value="ECO:0007669"/>
    <property type="project" value="TreeGrafter"/>
</dbReference>
<accession>A0A9N9RS31</accession>
<keyword evidence="8" id="KW-1185">Reference proteome</keyword>
<dbReference type="EMBL" id="OU895878">
    <property type="protein sequence ID" value="CAG9802231.1"/>
    <property type="molecule type" value="Genomic_DNA"/>
</dbReference>
<feature type="transmembrane region" description="Helical" evidence="5">
    <location>
        <begin position="302"/>
        <end position="325"/>
    </location>
</feature>
<evidence type="ECO:0000256" key="3">
    <source>
        <dbReference type="ARBA" id="ARBA00022989"/>
    </source>
</evidence>
<keyword evidence="2 5" id="KW-0812">Transmembrane</keyword>
<sequence>MPESGDENEARQSKKKVSFPKYEELDEAQPPISYIEALANLFKGNVGTGCFAMADAIRHAGIILGPTFLTIIAIICIQCMKMLVNGAEYIMKANELSSRPAYAEVVELCFLGNKSENVQLKKYSAVAKKICNIAICITQLGFCCVYLLFVSSSIKLILDHYDVHMKLSIVMTIVLIPLWMSIMVRKLKRIGLANIFMILGVISAVGYSLIDLPHFSDRKYVSIESLPLFFGTAMFAFEGIALVLPLQNAMKEPKKFVGLLGVMNVGMVLVSIIYVMIGFFGYWKFGEETAASLTLNLPVDQILAQVIIVMVATGVLFGYPIQFYVAIQIMFSPITKKLELAKKSPITAELIFRSLMCFVTFAVAQLIPNLSILLSLIGAVFCSILVFIFPSIIELTTRKAQYNRIGLPYWIKNMFIILLATLGIIIGGGQAIYEIYLGFFTDSN</sequence>
<dbReference type="PANTHER" id="PTHR22950">
    <property type="entry name" value="AMINO ACID TRANSPORTER"/>
    <property type="match status" value="1"/>
</dbReference>